<evidence type="ECO:0000256" key="5">
    <source>
        <dbReference type="ARBA" id="ARBA00023274"/>
    </source>
</evidence>
<dbReference type="NCBIfam" id="TIGR01171">
    <property type="entry name" value="rplB_bact"/>
    <property type="match status" value="1"/>
</dbReference>
<feature type="region of interest" description="Disordered" evidence="8">
    <location>
        <begin position="335"/>
        <end position="384"/>
    </location>
</feature>
<comment type="similarity">
    <text evidence="2">Belongs to the universal ribosomal protein uL2 family.</text>
</comment>
<dbReference type="FunFam" id="4.10.950.10:FF:000001">
    <property type="entry name" value="50S ribosomal protein L2"/>
    <property type="match status" value="1"/>
</dbReference>
<dbReference type="InterPro" id="IPR008991">
    <property type="entry name" value="Translation_prot_SH3-like_sf"/>
</dbReference>
<dbReference type="SUPFAM" id="SSF50249">
    <property type="entry name" value="Nucleic acid-binding proteins"/>
    <property type="match status" value="1"/>
</dbReference>
<keyword evidence="12" id="KW-1185">Reference proteome</keyword>
<dbReference type="InterPro" id="IPR012340">
    <property type="entry name" value="NA-bd_OB-fold"/>
</dbReference>
<dbReference type="FunFam" id="2.30.30.30:FF:000001">
    <property type="entry name" value="50S ribosomal protein L2"/>
    <property type="match status" value="1"/>
</dbReference>
<evidence type="ECO:0000313" key="12">
    <source>
        <dbReference type="Proteomes" id="UP000789570"/>
    </source>
</evidence>
<comment type="subcellular location">
    <subcellularLocation>
        <location evidence="1">Mitochondrion</location>
    </subcellularLocation>
</comment>
<protein>
    <recommendedName>
        <fullName evidence="7">Large ribosomal subunit protein uL2m</fullName>
    </recommendedName>
</protein>
<dbReference type="EMBL" id="CAJVPQ010000490">
    <property type="protein sequence ID" value="CAG8486029.1"/>
    <property type="molecule type" value="Genomic_DNA"/>
</dbReference>
<dbReference type="Gene3D" id="2.40.50.140">
    <property type="entry name" value="Nucleic acid-binding proteins"/>
    <property type="match status" value="1"/>
</dbReference>
<dbReference type="Proteomes" id="UP000789570">
    <property type="component" value="Unassembled WGS sequence"/>
</dbReference>
<keyword evidence="4" id="KW-0496">Mitochondrion</keyword>
<evidence type="ECO:0000256" key="6">
    <source>
        <dbReference type="ARBA" id="ARBA00037226"/>
    </source>
</evidence>
<dbReference type="FunFam" id="2.40.50.140:FF:000128">
    <property type="entry name" value="50S ribosomal protein L2"/>
    <property type="match status" value="1"/>
</dbReference>
<dbReference type="Pfam" id="PF03947">
    <property type="entry name" value="Ribosomal_L2_C"/>
    <property type="match status" value="1"/>
</dbReference>
<proteinExistence type="inferred from homology"/>
<feature type="domain" description="Large ribosomal subunit protein uL2 C-terminal" evidence="9">
    <location>
        <begin position="234"/>
        <end position="363"/>
    </location>
</feature>
<dbReference type="SMART" id="SM01382">
    <property type="entry name" value="Ribosomal_L2_C"/>
    <property type="match status" value="1"/>
</dbReference>
<name>A0A9N8WK01_9GLOM</name>
<evidence type="ECO:0000256" key="1">
    <source>
        <dbReference type="ARBA" id="ARBA00004173"/>
    </source>
</evidence>
<dbReference type="SUPFAM" id="SSF50104">
    <property type="entry name" value="Translation proteins SH3-like domain"/>
    <property type="match status" value="1"/>
</dbReference>
<evidence type="ECO:0000256" key="3">
    <source>
        <dbReference type="ARBA" id="ARBA00022980"/>
    </source>
</evidence>
<evidence type="ECO:0000259" key="9">
    <source>
        <dbReference type="SMART" id="SM01382"/>
    </source>
</evidence>
<dbReference type="AlphaFoldDB" id="A0A9N8WK01"/>
<evidence type="ECO:0000256" key="8">
    <source>
        <dbReference type="SAM" id="MobiDB-lite"/>
    </source>
</evidence>
<dbReference type="Gene3D" id="4.10.950.10">
    <property type="entry name" value="Ribosomal protein L2, domain 3"/>
    <property type="match status" value="1"/>
</dbReference>
<comment type="caution">
    <text evidence="11">The sequence shown here is derived from an EMBL/GenBank/DDBJ whole genome shotgun (WGS) entry which is preliminary data.</text>
</comment>
<dbReference type="InterPro" id="IPR005880">
    <property type="entry name" value="Ribosomal_uL2_bac/org-type"/>
</dbReference>
<dbReference type="Gene3D" id="2.30.30.30">
    <property type="match status" value="1"/>
</dbReference>
<dbReference type="InterPro" id="IPR022669">
    <property type="entry name" value="Ribosomal_uL2_C"/>
</dbReference>
<dbReference type="InterPro" id="IPR014726">
    <property type="entry name" value="Ribosomal_uL2_dom3"/>
</dbReference>
<keyword evidence="3" id="KW-0689">Ribosomal protein</keyword>
<dbReference type="PANTHER" id="PTHR13691">
    <property type="entry name" value="RIBOSOMAL PROTEIN L2"/>
    <property type="match status" value="1"/>
</dbReference>
<comment type="function">
    <text evidence="6">Component of the mitochondrial ribosome (mitoribosome), a dedicated translation machinery responsible for the synthesis of mitochondrial genome-encoded proteins, including at least some of the essential transmembrane subunits of the mitochondrial respiratory chain. The mitoribosomes are attached to the mitochondrial inner membrane and translation products are cotranslationally integrated into the membrane.</text>
</comment>
<reference evidence="11" key="1">
    <citation type="submission" date="2021-06" db="EMBL/GenBank/DDBJ databases">
        <authorList>
            <person name="Kallberg Y."/>
            <person name="Tangrot J."/>
            <person name="Rosling A."/>
        </authorList>
    </citation>
    <scope>NUCLEOTIDE SEQUENCE</scope>
    <source>
        <strain evidence="11">UK204</strain>
    </source>
</reference>
<accession>A0A9N8WK01</accession>
<evidence type="ECO:0000256" key="7">
    <source>
        <dbReference type="ARBA" id="ARBA00069872"/>
    </source>
</evidence>
<dbReference type="InterPro" id="IPR002171">
    <property type="entry name" value="Ribosomal_uL2"/>
</dbReference>
<dbReference type="Pfam" id="PF00181">
    <property type="entry name" value="Ribosomal_L2_N"/>
    <property type="match status" value="1"/>
</dbReference>
<gene>
    <name evidence="11" type="ORF">FCALED_LOCUS2958</name>
</gene>
<dbReference type="PANTHER" id="PTHR13691:SF5">
    <property type="entry name" value="LARGE RIBOSOMAL SUBUNIT PROTEIN UL2M"/>
    <property type="match status" value="1"/>
</dbReference>
<dbReference type="InterPro" id="IPR014722">
    <property type="entry name" value="Rib_uL2_dom2"/>
</dbReference>
<dbReference type="GO" id="GO:0003723">
    <property type="term" value="F:RNA binding"/>
    <property type="evidence" value="ECO:0007669"/>
    <property type="project" value="InterPro"/>
</dbReference>
<evidence type="ECO:0000256" key="4">
    <source>
        <dbReference type="ARBA" id="ARBA00023128"/>
    </source>
</evidence>
<organism evidence="11 12">
    <name type="scientific">Funneliformis caledonium</name>
    <dbReference type="NCBI Taxonomy" id="1117310"/>
    <lineage>
        <taxon>Eukaryota</taxon>
        <taxon>Fungi</taxon>
        <taxon>Fungi incertae sedis</taxon>
        <taxon>Mucoromycota</taxon>
        <taxon>Glomeromycotina</taxon>
        <taxon>Glomeromycetes</taxon>
        <taxon>Glomerales</taxon>
        <taxon>Glomeraceae</taxon>
        <taxon>Funneliformis</taxon>
    </lineage>
</organism>
<dbReference type="InterPro" id="IPR022666">
    <property type="entry name" value="Ribosomal_uL2_RNA-bd_dom"/>
</dbReference>
<evidence type="ECO:0000259" key="10">
    <source>
        <dbReference type="SMART" id="SM01383"/>
    </source>
</evidence>
<dbReference type="GO" id="GO:0003735">
    <property type="term" value="F:structural constituent of ribosome"/>
    <property type="evidence" value="ECO:0007669"/>
    <property type="project" value="InterPro"/>
</dbReference>
<feature type="domain" description="Large ribosomal subunit protein uL2 RNA-binding" evidence="10">
    <location>
        <begin position="134"/>
        <end position="210"/>
    </location>
</feature>
<dbReference type="GO" id="GO:0016740">
    <property type="term" value="F:transferase activity"/>
    <property type="evidence" value="ECO:0007669"/>
    <property type="project" value="InterPro"/>
</dbReference>
<dbReference type="OrthoDB" id="268576at2759"/>
<evidence type="ECO:0000313" key="11">
    <source>
        <dbReference type="EMBL" id="CAG8486029.1"/>
    </source>
</evidence>
<feature type="compositionally biased region" description="Basic residues" evidence="8">
    <location>
        <begin position="344"/>
        <end position="354"/>
    </location>
</feature>
<evidence type="ECO:0000256" key="2">
    <source>
        <dbReference type="ARBA" id="ARBA00005636"/>
    </source>
</evidence>
<dbReference type="GO" id="GO:0032543">
    <property type="term" value="P:mitochondrial translation"/>
    <property type="evidence" value="ECO:0007669"/>
    <property type="project" value="TreeGrafter"/>
</dbReference>
<dbReference type="SMART" id="SM01383">
    <property type="entry name" value="Ribosomal_L2"/>
    <property type="match status" value="1"/>
</dbReference>
<sequence>MFANKLYFNSTLTGLSKGITTRNLHVLNVINHYLQRPTFSLVSIQKLSLSSPKLSCSIGKPNQIQSRTYSKKPVAVSMSIPVQRTEPAELAQGRFKTYKPSTPSLRWLKRPVNDHLWKGKPIRKLTLAKKQQSGRNHHGHITVRHRGGGHKRRVRVIDFHRWDPEPHVVVRIEYDPNRSGHLALLQNTINGKYSYIIAPHDLQPGTIVRSFRKSQEGQVEEINEDSLITKVVAVEKGNCIPLKLIPVGTTICCIGLKPDGPAILCRSAGVSAQLVRTGEKGYAQVRLKSGEVRLIHVDCCATIGTISNPDHQHATLGKAGRSRWLGIRPTVRGVAMNSVDHPHGGGRGKSKGNRHPVSPWNVLAKGGKTRKRPNKWVVKPRERR</sequence>
<keyword evidence="5" id="KW-0687">Ribonucleoprotein</keyword>
<dbReference type="GO" id="GO:0005762">
    <property type="term" value="C:mitochondrial large ribosomal subunit"/>
    <property type="evidence" value="ECO:0007669"/>
    <property type="project" value="TreeGrafter"/>
</dbReference>